<feature type="transmembrane region" description="Helical" evidence="1">
    <location>
        <begin position="9"/>
        <end position="33"/>
    </location>
</feature>
<dbReference type="PROSITE" id="PS51257">
    <property type="entry name" value="PROKAR_LIPOPROTEIN"/>
    <property type="match status" value="1"/>
</dbReference>
<dbReference type="AlphaFoldDB" id="A0A286ALJ3"/>
<evidence type="ECO:0000313" key="3">
    <source>
        <dbReference type="Proteomes" id="UP000219335"/>
    </source>
</evidence>
<keyword evidence="1" id="KW-0472">Membrane</keyword>
<dbReference type="Proteomes" id="UP000219335">
    <property type="component" value="Unassembled WGS sequence"/>
</dbReference>
<proteinExistence type="predicted"/>
<dbReference type="RefSeq" id="WP_097107596.1">
    <property type="nucleotide sequence ID" value="NZ_OCMU01000004.1"/>
</dbReference>
<evidence type="ECO:0000313" key="2">
    <source>
        <dbReference type="EMBL" id="SOD22752.1"/>
    </source>
</evidence>
<organism evidence="2 3">
    <name type="scientific">Nitrosomonas ureae</name>
    <dbReference type="NCBI Taxonomy" id="44577"/>
    <lineage>
        <taxon>Bacteria</taxon>
        <taxon>Pseudomonadati</taxon>
        <taxon>Pseudomonadota</taxon>
        <taxon>Betaproteobacteria</taxon>
        <taxon>Nitrosomonadales</taxon>
        <taxon>Nitrosomonadaceae</taxon>
        <taxon>Nitrosomonas</taxon>
    </lineage>
</organism>
<sequence length="79" mass="8997">MINPKHHKIVFAFFMSLLMSCIMSFVISVFNVGFVDNIIHVWLKAWAFAFIVAFPTITMVAPIVHKLVSLVLKEESNDT</sequence>
<evidence type="ECO:0008006" key="4">
    <source>
        <dbReference type="Google" id="ProtNLM"/>
    </source>
</evidence>
<accession>A0A286ALJ3</accession>
<dbReference type="InterPro" id="IPR021529">
    <property type="entry name" value="DUF2798"/>
</dbReference>
<keyword evidence="1" id="KW-1133">Transmembrane helix</keyword>
<dbReference type="Pfam" id="PF11391">
    <property type="entry name" value="DUF2798"/>
    <property type="match status" value="1"/>
</dbReference>
<feature type="transmembrane region" description="Helical" evidence="1">
    <location>
        <begin position="45"/>
        <end position="64"/>
    </location>
</feature>
<evidence type="ECO:0000256" key="1">
    <source>
        <dbReference type="SAM" id="Phobius"/>
    </source>
</evidence>
<protein>
    <recommendedName>
        <fullName evidence="4">DUF2798 domain-containing protein</fullName>
    </recommendedName>
</protein>
<dbReference type="EMBL" id="OCMU01000004">
    <property type="protein sequence ID" value="SOD22752.1"/>
    <property type="molecule type" value="Genomic_DNA"/>
</dbReference>
<gene>
    <name evidence="2" type="ORF">SAMN06297164_3576</name>
</gene>
<reference evidence="2 3" key="1">
    <citation type="submission" date="2017-09" db="EMBL/GenBank/DDBJ databases">
        <authorList>
            <person name="Ehlers B."/>
            <person name="Leendertz F.H."/>
        </authorList>
    </citation>
    <scope>NUCLEOTIDE SEQUENCE [LARGE SCALE GENOMIC DNA]</scope>
    <source>
        <strain evidence="2 3">Nm42</strain>
    </source>
</reference>
<name>A0A286ALJ3_9PROT</name>
<keyword evidence="1" id="KW-0812">Transmembrane</keyword>